<gene>
    <name evidence="1" type="ORF">EVG20_g7310</name>
</gene>
<dbReference type="InterPro" id="IPR032675">
    <property type="entry name" value="LRR_dom_sf"/>
</dbReference>
<sequence>MISRFPTELLEQILLQCATRPLEHFDYAFTRPRRIGYPVWISATHVCHQWREIALKCPYMWCHTTLNLSPQWVLAHFQRSADKPLIVELPMDDWMSNEDLCQAFITNIPRVQHLFISGIDERSDFAKILDVRAPRLESLVIGERYSVRMLPDNLFDRDCPRLRYLKLPATVCLWCTSPLLANLRHLEYGNMDDSDNVVSLLHQTPHLETIELGPCLFVFDSHDESPAELPHLTHYAQVAIDPESILGILENLRLPPTVQFLLSSGLEGPQSAAGREADWIRLMDVLSTIFRRELDVENPGPLTHLSFLVKEKWGKVIAWRDSQAPELRSLTDDWGLPSPPAPLSYHWGANRRDVPFRDVHHFCEHMPISSVHTLFLSADLHDADPDGLGLQYYADQGSRIETWLPVLSRMLSLETLKLVKDATRGVLKALAPAGGDDSFHGVLCPGLRTLVIVGAKVHTSEDETILQELTEMLQFRNGRGNAIKELVFEDCHIGPDELVKLSRFANVTQYGGWSRYGNGLPVV</sequence>
<dbReference type="AlphaFoldDB" id="A0A4Y9YFH0"/>
<dbReference type="EMBL" id="SEOQ01000546">
    <property type="protein sequence ID" value="TFY60740.1"/>
    <property type="molecule type" value="Genomic_DNA"/>
</dbReference>
<evidence type="ECO:0000313" key="2">
    <source>
        <dbReference type="Proteomes" id="UP000298327"/>
    </source>
</evidence>
<protein>
    <submittedName>
        <fullName evidence="1">Uncharacterized protein</fullName>
    </submittedName>
</protein>
<dbReference type="SUPFAM" id="SSF52047">
    <property type="entry name" value="RNI-like"/>
    <property type="match status" value="1"/>
</dbReference>
<comment type="caution">
    <text evidence="1">The sequence shown here is derived from an EMBL/GenBank/DDBJ whole genome shotgun (WGS) entry which is preliminary data.</text>
</comment>
<reference evidence="1 2" key="1">
    <citation type="submission" date="2019-02" db="EMBL/GenBank/DDBJ databases">
        <title>Genome sequencing of the rare red list fungi Dentipellis fragilis.</title>
        <authorList>
            <person name="Buettner E."/>
            <person name="Kellner H."/>
        </authorList>
    </citation>
    <scope>NUCLEOTIDE SEQUENCE [LARGE SCALE GENOMIC DNA]</scope>
    <source>
        <strain evidence="1 2">DSM 105465</strain>
    </source>
</reference>
<organism evidence="1 2">
    <name type="scientific">Dentipellis fragilis</name>
    <dbReference type="NCBI Taxonomy" id="205917"/>
    <lineage>
        <taxon>Eukaryota</taxon>
        <taxon>Fungi</taxon>
        <taxon>Dikarya</taxon>
        <taxon>Basidiomycota</taxon>
        <taxon>Agaricomycotina</taxon>
        <taxon>Agaricomycetes</taxon>
        <taxon>Russulales</taxon>
        <taxon>Hericiaceae</taxon>
        <taxon>Dentipellis</taxon>
    </lineage>
</organism>
<dbReference type="Proteomes" id="UP000298327">
    <property type="component" value="Unassembled WGS sequence"/>
</dbReference>
<dbReference type="STRING" id="205917.A0A4Y9YFH0"/>
<dbReference type="OrthoDB" id="3365698at2759"/>
<evidence type="ECO:0000313" key="1">
    <source>
        <dbReference type="EMBL" id="TFY60740.1"/>
    </source>
</evidence>
<dbReference type="PANTHER" id="PTHR38926">
    <property type="entry name" value="F-BOX DOMAIN CONTAINING PROTEIN, EXPRESSED"/>
    <property type="match status" value="1"/>
</dbReference>
<keyword evidence="2" id="KW-1185">Reference proteome</keyword>
<accession>A0A4Y9YFH0</accession>
<dbReference type="PANTHER" id="PTHR38926:SF5">
    <property type="entry name" value="F-BOX AND LEUCINE-RICH REPEAT PROTEIN 6"/>
    <property type="match status" value="1"/>
</dbReference>
<dbReference type="Gene3D" id="3.80.10.10">
    <property type="entry name" value="Ribonuclease Inhibitor"/>
    <property type="match status" value="1"/>
</dbReference>
<proteinExistence type="predicted"/>
<name>A0A4Y9YFH0_9AGAM</name>